<reference evidence="2 3" key="1">
    <citation type="submission" date="2024-04" db="EMBL/GenBank/DDBJ databases">
        <authorList>
            <person name="Fracassetti M."/>
        </authorList>
    </citation>
    <scope>NUCLEOTIDE SEQUENCE [LARGE SCALE GENOMIC DNA]</scope>
</reference>
<feature type="compositionally biased region" description="Low complexity" evidence="1">
    <location>
        <begin position="29"/>
        <end position="40"/>
    </location>
</feature>
<dbReference type="Proteomes" id="UP001497516">
    <property type="component" value="Chromosome 4"/>
</dbReference>
<name>A0AAV2E570_9ROSI</name>
<evidence type="ECO:0000313" key="2">
    <source>
        <dbReference type="EMBL" id="CAL1380675.1"/>
    </source>
</evidence>
<dbReference type="AlphaFoldDB" id="A0AAV2E570"/>
<protein>
    <submittedName>
        <fullName evidence="2">Uncharacterized protein</fullName>
    </submittedName>
</protein>
<accession>A0AAV2E570</accession>
<dbReference type="EMBL" id="OZ034817">
    <property type="protein sequence ID" value="CAL1380675.1"/>
    <property type="molecule type" value="Genomic_DNA"/>
</dbReference>
<evidence type="ECO:0000313" key="3">
    <source>
        <dbReference type="Proteomes" id="UP001497516"/>
    </source>
</evidence>
<feature type="region of interest" description="Disordered" evidence="1">
    <location>
        <begin position="29"/>
        <end position="52"/>
    </location>
</feature>
<sequence>MIAKEFGPRVNEATLVRRRRRFIWTLAGKAAAGRSESSSGLLGGRSSGQNSAQVRMAEHLQLLQIADAVPEGQSARSAFSPHAGDLDMVDVDEPQAKRARLITRDDTSDSLVVTRVEAASPNRSPADK</sequence>
<keyword evidence="3" id="KW-1185">Reference proteome</keyword>
<organism evidence="2 3">
    <name type="scientific">Linum trigynum</name>
    <dbReference type="NCBI Taxonomy" id="586398"/>
    <lineage>
        <taxon>Eukaryota</taxon>
        <taxon>Viridiplantae</taxon>
        <taxon>Streptophyta</taxon>
        <taxon>Embryophyta</taxon>
        <taxon>Tracheophyta</taxon>
        <taxon>Spermatophyta</taxon>
        <taxon>Magnoliopsida</taxon>
        <taxon>eudicotyledons</taxon>
        <taxon>Gunneridae</taxon>
        <taxon>Pentapetalae</taxon>
        <taxon>rosids</taxon>
        <taxon>fabids</taxon>
        <taxon>Malpighiales</taxon>
        <taxon>Linaceae</taxon>
        <taxon>Linum</taxon>
    </lineage>
</organism>
<evidence type="ECO:0000256" key="1">
    <source>
        <dbReference type="SAM" id="MobiDB-lite"/>
    </source>
</evidence>
<proteinExistence type="predicted"/>
<gene>
    <name evidence="2" type="ORF">LTRI10_LOCUS22104</name>
</gene>